<proteinExistence type="predicted"/>
<dbReference type="PROSITE" id="PS51184">
    <property type="entry name" value="JMJC"/>
    <property type="match status" value="1"/>
</dbReference>
<feature type="domain" description="JmjC" evidence="1">
    <location>
        <begin position="283"/>
        <end position="443"/>
    </location>
</feature>
<sequence>MSLLSFAQQIHRDIHDHDSRDTRDILACGATTLDLLCSASGALLKSIETRSHSTSTTADTHLINVLDTLLAYANDHINAVNFQEVSRQWLRLYTDASLLRSAVDLLSPGPDAWREAVRRLDLTTIVAGSVGEGRSHWVQDLIREAQKNNARPATPLRPQKRVRHAHTQPEVHLSSWAAASIREMDAAPSFDRYVSQEYNRPFIVRGYASSWPALTRWKSAEYLLDTVGEGRVVPVETGLAYVDEDWGQTIMSFRTFLSRCGFDVEPEGRENRVLYLAQHTLFKQFPQLERDFVVPDYVWADLKSEEPNYEPVDADLVPLINVWIGHSDGHAISPAHTDPHYNCYVQVLGKKRVWLAPPYVTPHMKTYGAEDTGLNSCMTNTSQIPILREGQEKQAPPDFIANVVPVAQEAVLFPGDLLVMPSGWWHSMRGEGTGPGWSVSMWY</sequence>
<dbReference type="PANTHER" id="PTHR12461">
    <property type="entry name" value="HYPOXIA-INDUCIBLE FACTOR 1 ALPHA INHIBITOR-RELATED"/>
    <property type="match status" value="1"/>
</dbReference>
<protein>
    <recommendedName>
        <fullName evidence="1">JmjC domain-containing protein</fullName>
    </recommendedName>
</protein>
<accession>A0AAD9FTG4</accession>
<dbReference type="Pfam" id="PF13621">
    <property type="entry name" value="Cupin_8"/>
    <property type="match status" value="1"/>
</dbReference>
<dbReference type="Proteomes" id="UP001182556">
    <property type="component" value="Unassembled WGS sequence"/>
</dbReference>
<keyword evidence="3" id="KW-1185">Reference proteome</keyword>
<dbReference type="EMBL" id="JAODAN010000003">
    <property type="protein sequence ID" value="KAK1925834.1"/>
    <property type="molecule type" value="Genomic_DNA"/>
</dbReference>
<evidence type="ECO:0000313" key="3">
    <source>
        <dbReference type="Proteomes" id="UP001182556"/>
    </source>
</evidence>
<evidence type="ECO:0000259" key="1">
    <source>
        <dbReference type="PROSITE" id="PS51184"/>
    </source>
</evidence>
<organism evidence="2 3">
    <name type="scientific">Papiliotrema laurentii</name>
    <name type="common">Cryptococcus laurentii</name>
    <dbReference type="NCBI Taxonomy" id="5418"/>
    <lineage>
        <taxon>Eukaryota</taxon>
        <taxon>Fungi</taxon>
        <taxon>Dikarya</taxon>
        <taxon>Basidiomycota</taxon>
        <taxon>Agaricomycotina</taxon>
        <taxon>Tremellomycetes</taxon>
        <taxon>Tremellales</taxon>
        <taxon>Rhynchogastremaceae</taxon>
        <taxon>Papiliotrema</taxon>
    </lineage>
</organism>
<dbReference type="AlphaFoldDB" id="A0AAD9FTG4"/>
<gene>
    <name evidence="2" type="ORF">DB88DRAFT_462283</name>
</gene>
<dbReference type="InterPro" id="IPR041667">
    <property type="entry name" value="Cupin_8"/>
</dbReference>
<reference evidence="2" key="1">
    <citation type="submission" date="2023-02" db="EMBL/GenBank/DDBJ databases">
        <title>Identification and recombinant expression of a fungal hydrolase from Papiliotrema laurentii that hydrolyzes apple cutin and clears colloidal polyester polyurethane.</title>
        <authorList>
            <consortium name="DOE Joint Genome Institute"/>
            <person name="Roman V.A."/>
            <person name="Bojanowski C."/>
            <person name="Crable B.R."/>
            <person name="Wagner D.N."/>
            <person name="Hung C.S."/>
            <person name="Nadeau L.J."/>
            <person name="Schratz L."/>
            <person name="Haridas S."/>
            <person name="Pangilinan J."/>
            <person name="Lipzen A."/>
            <person name="Na H."/>
            <person name="Yan M."/>
            <person name="Ng V."/>
            <person name="Grigoriev I.V."/>
            <person name="Spatafora J.W."/>
            <person name="Barlow D."/>
            <person name="Biffinger J."/>
            <person name="Kelley-Loughnane N."/>
            <person name="Varaljay V.A."/>
            <person name="Crookes-Goodson W.J."/>
        </authorList>
    </citation>
    <scope>NUCLEOTIDE SEQUENCE</scope>
    <source>
        <strain evidence="2">5307AH</strain>
    </source>
</reference>
<dbReference type="SUPFAM" id="SSF51197">
    <property type="entry name" value="Clavaminate synthase-like"/>
    <property type="match status" value="1"/>
</dbReference>
<dbReference type="PANTHER" id="PTHR12461:SF94">
    <property type="entry name" value="JMJC DOMAIN-CONTAINING PROTEIN"/>
    <property type="match status" value="1"/>
</dbReference>
<name>A0AAD9FTG4_PAPLA</name>
<dbReference type="InterPro" id="IPR003347">
    <property type="entry name" value="JmjC_dom"/>
</dbReference>
<evidence type="ECO:0000313" key="2">
    <source>
        <dbReference type="EMBL" id="KAK1925834.1"/>
    </source>
</evidence>
<dbReference type="Gene3D" id="2.60.120.650">
    <property type="entry name" value="Cupin"/>
    <property type="match status" value="1"/>
</dbReference>
<comment type="caution">
    <text evidence="2">The sequence shown here is derived from an EMBL/GenBank/DDBJ whole genome shotgun (WGS) entry which is preliminary data.</text>
</comment>